<organism evidence="1 2">
    <name type="scientific">Commensalibacter oyaizuii</name>
    <dbReference type="NCBI Taxonomy" id="3043873"/>
    <lineage>
        <taxon>Bacteria</taxon>
        <taxon>Pseudomonadati</taxon>
        <taxon>Pseudomonadota</taxon>
        <taxon>Alphaproteobacteria</taxon>
        <taxon>Acetobacterales</taxon>
        <taxon>Acetobacteraceae</taxon>
    </lineage>
</organism>
<dbReference type="RefSeq" id="WP_281448909.1">
    <property type="nucleotide sequence ID" value="NZ_JASBAO010000001.1"/>
</dbReference>
<name>A0ABT6Q5I9_9PROT</name>
<gene>
    <name evidence="1" type="ORF">QJV27_10670</name>
</gene>
<evidence type="ECO:0000313" key="1">
    <source>
        <dbReference type="EMBL" id="MDI2091826.1"/>
    </source>
</evidence>
<dbReference type="Proteomes" id="UP001431634">
    <property type="component" value="Unassembled WGS sequence"/>
</dbReference>
<comment type="caution">
    <text evidence="1">The sequence shown here is derived from an EMBL/GenBank/DDBJ whole genome shotgun (WGS) entry which is preliminary data.</text>
</comment>
<reference evidence="1" key="1">
    <citation type="submission" date="2023-05" db="EMBL/GenBank/DDBJ databases">
        <title>Whole genome sequence of Commensalibacter sp.</title>
        <authorList>
            <person name="Charoenyingcharoen P."/>
            <person name="Yukphan P."/>
        </authorList>
    </citation>
    <scope>NUCLEOTIDE SEQUENCE</scope>
    <source>
        <strain evidence="1">TBRC 16381</strain>
    </source>
</reference>
<keyword evidence="2" id="KW-1185">Reference proteome</keyword>
<evidence type="ECO:0000313" key="2">
    <source>
        <dbReference type="Proteomes" id="UP001431634"/>
    </source>
</evidence>
<sequence>MQKINKFVENCEALPFEDQKKIALELLPLLYHHTEIYTLPNYRLTKYLLQFLQEWEKLSEPSAIIYQWLGFLAQDVSYYQKGFAIDSNNQVCLNAIINFYLERLYFSTHHLNESFFIGDLNDSFEILDILAGLIPQITCETDQQAYMQEFKTYFELIHAWKKYSNQKLTIPFYDWYNQQTEYCENPLKKGNHFYYHSKKP</sequence>
<protein>
    <submittedName>
        <fullName evidence="1">Uncharacterized protein</fullName>
    </submittedName>
</protein>
<accession>A0ABT6Q5I9</accession>
<dbReference type="EMBL" id="JASBAO010000001">
    <property type="protein sequence ID" value="MDI2091826.1"/>
    <property type="molecule type" value="Genomic_DNA"/>
</dbReference>
<proteinExistence type="predicted"/>